<comment type="caution">
    <text evidence="1">The sequence shown here is derived from an EMBL/GenBank/DDBJ whole genome shotgun (WGS) entry which is preliminary data.</text>
</comment>
<keyword evidence="2" id="KW-1185">Reference proteome</keyword>
<proteinExistence type="predicted"/>
<reference evidence="2" key="1">
    <citation type="journal article" date="2019" name="Int. J. Syst. Evol. Microbiol.">
        <title>The Global Catalogue of Microorganisms (GCM) 10K type strain sequencing project: providing services to taxonomists for standard genome sequencing and annotation.</title>
        <authorList>
            <consortium name="The Broad Institute Genomics Platform"/>
            <consortium name="The Broad Institute Genome Sequencing Center for Infectious Disease"/>
            <person name="Wu L."/>
            <person name="Ma J."/>
        </authorList>
    </citation>
    <scope>NUCLEOTIDE SEQUENCE [LARGE SCALE GENOMIC DNA]</scope>
    <source>
        <strain evidence="2">JCM 10083</strain>
    </source>
</reference>
<evidence type="ECO:0000313" key="1">
    <source>
        <dbReference type="EMBL" id="MFC7602702.1"/>
    </source>
</evidence>
<name>A0ABW2T3Z6_9ACTN</name>
<gene>
    <name evidence="1" type="ORF">ACFQVD_21605</name>
</gene>
<dbReference type="EMBL" id="JBHTEE010000001">
    <property type="protein sequence ID" value="MFC7602702.1"/>
    <property type="molecule type" value="Genomic_DNA"/>
</dbReference>
<dbReference type="Proteomes" id="UP001596514">
    <property type="component" value="Unassembled WGS sequence"/>
</dbReference>
<evidence type="ECO:0000313" key="2">
    <source>
        <dbReference type="Proteomes" id="UP001596514"/>
    </source>
</evidence>
<protein>
    <recommendedName>
        <fullName evidence="3">Acetone carboxylase</fullName>
    </recommendedName>
</protein>
<organism evidence="1 2">
    <name type="scientific">Streptosporangium amethystogenes subsp. fukuiense</name>
    <dbReference type="NCBI Taxonomy" id="698418"/>
    <lineage>
        <taxon>Bacteria</taxon>
        <taxon>Bacillati</taxon>
        <taxon>Actinomycetota</taxon>
        <taxon>Actinomycetes</taxon>
        <taxon>Streptosporangiales</taxon>
        <taxon>Streptosporangiaceae</taxon>
        <taxon>Streptosporangium</taxon>
    </lineage>
</organism>
<dbReference type="RefSeq" id="WP_386271883.1">
    <property type="nucleotide sequence ID" value="NZ_JBHSIJ010000002.1"/>
</dbReference>
<evidence type="ECO:0008006" key="3">
    <source>
        <dbReference type="Google" id="ProtNLM"/>
    </source>
</evidence>
<sequence>MVRWDCPPRCLSPHVLPTRSHYETLTWHLPNGDEKARVLKWTCDCGPTLYELCQVGELRLIRRTERVPGEPAIDESDRWQAPEADAMWIALLHGLVR</sequence>
<accession>A0ABW2T3Z6</accession>